<dbReference type="InterPro" id="IPR011748">
    <property type="entry name" value="Unchr_phage_tail-like"/>
</dbReference>
<evidence type="ECO:0000313" key="1">
    <source>
        <dbReference type="EMBL" id="GAA0957544.1"/>
    </source>
</evidence>
<sequence length="181" mass="19115">MRGATTGLGTPYPLGSLLPAVFQEDPLLMRFTAAIDEVLAPAISTLDCLTAYVDPALAPPDYLGWLAGWVGVELDENWPVAQQRAEIARAVTAHRRRGTVDGLRQQLELVTGGEVEVSDTGGTTWSTAPVDGPSDRVVPKVTVVVTGSRVSRTAVDAAVDAAKPAHVLHEVQIVQPVNDAT</sequence>
<accession>A0ABP4BZT3</accession>
<comment type="caution">
    <text evidence="1">The sequence shown here is derived from an EMBL/GenBank/DDBJ whole genome shotgun (WGS) entry which is preliminary data.</text>
</comment>
<dbReference type="Pfam" id="PF09684">
    <property type="entry name" value="Tail_P2_I"/>
    <property type="match status" value="1"/>
</dbReference>
<dbReference type="InterPro" id="IPR006521">
    <property type="entry name" value="Tail_protein_I"/>
</dbReference>
<protein>
    <submittedName>
        <fullName evidence="1">Phage tail protein</fullName>
    </submittedName>
</protein>
<dbReference type="RefSeq" id="WP_343980065.1">
    <property type="nucleotide sequence ID" value="NZ_BAAAHK010000018.1"/>
</dbReference>
<dbReference type="Proteomes" id="UP001500542">
    <property type="component" value="Unassembled WGS sequence"/>
</dbReference>
<dbReference type="NCBIfam" id="TIGR01634">
    <property type="entry name" value="tail_P2_I"/>
    <property type="match status" value="1"/>
</dbReference>
<proteinExistence type="predicted"/>
<evidence type="ECO:0000313" key="2">
    <source>
        <dbReference type="Proteomes" id="UP001500542"/>
    </source>
</evidence>
<organism evidence="1 2">
    <name type="scientific">Kribbella koreensis</name>
    <dbReference type="NCBI Taxonomy" id="57909"/>
    <lineage>
        <taxon>Bacteria</taxon>
        <taxon>Bacillati</taxon>
        <taxon>Actinomycetota</taxon>
        <taxon>Actinomycetes</taxon>
        <taxon>Propionibacteriales</taxon>
        <taxon>Kribbellaceae</taxon>
        <taxon>Kribbella</taxon>
    </lineage>
</organism>
<dbReference type="EMBL" id="BAAAHK010000018">
    <property type="protein sequence ID" value="GAA0957544.1"/>
    <property type="molecule type" value="Genomic_DNA"/>
</dbReference>
<name>A0ABP4BZT3_9ACTN</name>
<gene>
    <name evidence="1" type="ORF">GCM10009554_68500</name>
</gene>
<reference evidence="2" key="1">
    <citation type="journal article" date="2019" name="Int. J. Syst. Evol. Microbiol.">
        <title>The Global Catalogue of Microorganisms (GCM) 10K type strain sequencing project: providing services to taxonomists for standard genome sequencing and annotation.</title>
        <authorList>
            <consortium name="The Broad Institute Genomics Platform"/>
            <consortium name="The Broad Institute Genome Sequencing Center for Infectious Disease"/>
            <person name="Wu L."/>
            <person name="Ma J."/>
        </authorList>
    </citation>
    <scope>NUCLEOTIDE SEQUENCE [LARGE SCALE GENOMIC DNA]</scope>
    <source>
        <strain evidence="2">JCM 10977</strain>
    </source>
</reference>
<dbReference type="NCBIfam" id="TIGR02242">
    <property type="entry name" value="tail_TIGR02242"/>
    <property type="match status" value="1"/>
</dbReference>
<keyword evidence="2" id="KW-1185">Reference proteome</keyword>